<dbReference type="GO" id="GO:0006351">
    <property type="term" value="P:DNA-templated transcription"/>
    <property type="evidence" value="ECO:0007669"/>
    <property type="project" value="InterPro"/>
</dbReference>
<dbReference type="SMART" id="SM00906">
    <property type="entry name" value="Fungal_trans"/>
    <property type="match status" value="1"/>
</dbReference>
<dbReference type="PANTHER" id="PTHR47840:SF1">
    <property type="entry name" value="ZN(II)2CYS6 TRANSCRIPTION FACTOR (EUROFUNG)"/>
    <property type="match status" value="1"/>
</dbReference>
<dbReference type="GO" id="GO:0003677">
    <property type="term" value="F:DNA binding"/>
    <property type="evidence" value="ECO:0007669"/>
    <property type="project" value="InterPro"/>
</dbReference>
<evidence type="ECO:0000256" key="1">
    <source>
        <dbReference type="ARBA" id="ARBA00023015"/>
    </source>
</evidence>
<dbReference type="KEGG" id="ffu:CLAFUR5_11771"/>
<keyword evidence="3" id="KW-0539">Nucleus</keyword>
<dbReference type="GeneID" id="71991649"/>
<dbReference type="PANTHER" id="PTHR47840">
    <property type="entry name" value="ZN(II)2CYS6 TRANSCRIPTION FACTOR (EUROFUNG)-RELATED"/>
    <property type="match status" value="1"/>
</dbReference>
<keyword evidence="1" id="KW-0805">Transcription regulation</keyword>
<keyword evidence="2" id="KW-0804">Transcription</keyword>
<evidence type="ECO:0000313" key="5">
    <source>
        <dbReference type="EMBL" id="UJO22895.1"/>
    </source>
</evidence>
<feature type="domain" description="Xylanolytic transcriptional activator regulatory" evidence="4">
    <location>
        <begin position="104"/>
        <end position="171"/>
    </location>
</feature>
<dbReference type="CDD" id="cd12148">
    <property type="entry name" value="fungal_TF_MHR"/>
    <property type="match status" value="1"/>
</dbReference>
<evidence type="ECO:0000313" key="6">
    <source>
        <dbReference type="Proteomes" id="UP000756132"/>
    </source>
</evidence>
<sequence length="466" mass="52216">MSDIFKKRSSWWALYRETLGLVWTDPDRDTLKSFALQALKDGHPTQIGLLLVSFAISTGDAQKYLPPVERHILHSNDWAGSEYGMSCLVALGLCYMSSLQPRRAWMVYRRAISLLQLNGLHIRRKTEKQELLFWQLFHADRWVSLMIGLPYMVPDHFCDATVAPLSQLGPSIWSYRKLGLVTARVIDCLQAVKGPMLSVALQIEDELEEIQAQLPAQYLDLADIKACADSDDKLTRLYRVIHYYQLKIYIHLPFLLRSAHEAKYEYSRKSCIDDSRKLVEAYLEIFDASPSAAFDGLVLNFVAFTATVVVLLGLTGYGRSEGSQYVLPQAQVEHDWQIIYRVETALEEGAHTEPAQLLCKKCFTALDSLMLSALGQGGKNPRQVIIPYFGTLSLTRTNLSSTLTPSNGHNVHPAVRPDNTGARAKIHIERTAATSQIPQAPLLRNTYPADHAESYTLLGALAIPGV</sequence>
<name>A0A9Q8PI91_PASFU</name>
<evidence type="ECO:0000256" key="2">
    <source>
        <dbReference type="ARBA" id="ARBA00023163"/>
    </source>
</evidence>
<dbReference type="AlphaFoldDB" id="A0A9Q8PI91"/>
<dbReference type="RefSeq" id="XP_047767261.1">
    <property type="nucleotide sequence ID" value="XM_047910919.1"/>
</dbReference>
<gene>
    <name evidence="5" type="ORF">CLAFUR5_11771</name>
</gene>
<dbReference type="GO" id="GO:0008270">
    <property type="term" value="F:zinc ion binding"/>
    <property type="evidence" value="ECO:0007669"/>
    <property type="project" value="InterPro"/>
</dbReference>
<dbReference type="EMBL" id="CP090172">
    <property type="protein sequence ID" value="UJO22895.1"/>
    <property type="molecule type" value="Genomic_DNA"/>
</dbReference>
<protein>
    <submittedName>
        <fullName evidence="5">Transcription factor sdnS</fullName>
    </submittedName>
</protein>
<dbReference type="Proteomes" id="UP000756132">
    <property type="component" value="Chromosome 10"/>
</dbReference>
<evidence type="ECO:0000256" key="3">
    <source>
        <dbReference type="ARBA" id="ARBA00023242"/>
    </source>
</evidence>
<reference evidence="5" key="1">
    <citation type="submission" date="2021-12" db="EMBL/GenBank/DDBJ databases">
        <authorList>
            <person name="Zaccaron A."/>
            <person name="Stergiopoulos I."/>
        </authorList>
    </citation>
    <scope>NUCLEOTIDE SEQUENCE</scope>
    <source>
        <strain evidence="5">Race5_Kim</strain>
    </source>
</reference>
<dbReference type="InterPro" id="IPR007219">
    <property type="entry name" value="XnlR_reg_dom"/>
</dbReference>
<evidence type="ECO:0000259" key="4">
    <source>
        <dbReference type="SMART" id="SM00906"/>
    </source>
</evidence>
<keyword evidence="6" id="KW-1185">Reference proteome</keyword>
<accession>A0A9Q8PI91</accession>
<organism evidence="5 6">
    <name type="scientific">Passalora fulva</name>
    <name type="common">Tomato leaf mold</name>
    <name type="synonym">Cladosporium fulvum</name>
    <dbReference type="NCBI Taxonomy" id="5499"/>
    <lineage>
        <taxon>Eukaryota</taxon>
        <taxon>Fungi</taxon>
        <taxon>Dikarya</taxon>
        <taxon>Ascomycota</taxon>
        <taxon>Pezizomycotina</taxon>
        <taxon>Dothideomycetes</taxon>
        <taxon>Dothideomycetidae</taxon>
        <taxon>Mycosphaerellales</taxon>
        <taxon>Mycosphaerellaceae</taxon>
        <taxon>Fulvia</taxon>
    </lineage>
</organism>
<reference evidence="5" key="2">
    <citation type="journal article" date="2022" name="Microb. Genom.">
        <title>A chromosome-scale genome assembly of the tomato pathogen Cladosporium fulvum reveals a compartmentalized genome architecture and the presence of a dispensable chromosome.</title>
        <authorList>
            <person name="Zaccaron A.Z."/>
            <person name="Chen L.H."/>
            <person name="Samaras A."/>
            <person name="Stergiopoulos I."/>
        </authorList>
    </citation>
    <scope>NUCLEOTIDE SEQUENCE</scope>
    <source>
        <strain evidence="5">Race5_Kim</strain>
    </source>
</reference>
<dbReference type="OrthoDB" id="6509908at2759"/>
<proteinExistence type="predicted"/>